<accession>A0A814T2N1</accession>
<evidence type="ECO:0000313" key="3">
    <source>
        <dbReference type="EMBL" id="CAF1155840.1"/>
    </source>
</evidence>
<keyword evidence="1" id="KW-0472">Membrane</keyword>
<proteinExistence type="predicted"/>
<gene>
    <name evidence="3" type="ORF">RFH988_LOCUS22167</name>
    <name evidence="4" type="ORF">SEV965_LOCUS22054</name>
</gene>
<evidence type="ECO:0000313" key="4">
    <source>
        <dbReference type="EMBL" id="CAF1218494.1"/>
    </source>
</evidence>
<dbReference type="PANTHER" id="PTHR34274:SF5">
    <property type="entry name" value="TRANSMEMBRANE PROTEIN"/>
    <property type="match status" value="1"/>
</dbReference>
<dbReference type="EMBL" id="CAJNOU010001536">
    <property type="protein sequence ID" value="CAF1218494.1"/>
    <property type="molecule type" value="Genomic_DNA"/>
</dbReference>
<dbReference type="Proteomes" id="UP000663882">
    <property type="component" value="Unassembled WGS sequence"/>
</dbReference>
<evidence type="ECO:0000256" key="1">
    <source>
        <dbReference type="SAM" id="Phobius"/>
    </source>
</evidence>
<feature type="domain" description="DUF7865" evidence="2">
    <location>
        <begin position="1"/>
        <end position="58"/>
    </location>
</feature>
<dbReference type="Pfam" id="PF25266">
    <property type="entry name" value="DUF7865"/>
    <property type="match status" value="1"/>
</dbReference>
<dbReference type="AlphaFoldDB" id="A0A814T2N1"/>
<keyword evidence="1" id="KW-0812">Transmembrane</keyword>
<sequence>MISHLEQIELQRYFSKGCILIHLLLATWRICVEARVQALQKDLKGQLLTDLIFAATWMIVLFFTRHQSNTVKDK</sequence>
<protein>
    <recommendedName>
        <fullName evidence="2">DUF7865 domain-containing protein</fullName>
    </recommendedName>
</protein>
<dbReference type="InterPro" id="IPR057187">
    <property type="entry name" value="DUF7865"/>
</dbReference>
<dbReference type="EMBL" id="CAJNOO010001458">
    <property type="protein sequence ID" value="CAF1155840.1"/>
    <property type="molecule type" value="Genomic_DNA"/>
</dbReference>
<keyword evidence="1" id="KW-1133">Transmembrane helix</keyword>
<reference evidence="3" key="1">
    <citation type="submission" date="2021-02" db="EMBL/GenBank/DDBJ databases">
        <authorList>
            <person name="Nowell W R."/>
        </authorList>
    </citation>
    <scope>NUCLEOTIDE SEQUENCE</scope>
</reference>
<evidence type="ECO:0000313" key="5">
    <source>
        <dbReference type="Proteomes" id="UP000663882"/>
    </source>
</evidence>
<feature type="transmembrane region" description="Helical" evidence="1">
    <location>
        <begin position="13"/>
        <end position="31"/>
    </location>
</feature>
<dbReference type="OrthoDB" id="10010419at2759"/>
<organism evidence="3 5">
    <name type="scientific">Rotaria sordida</name>
    <dbReference type="NCBI Taxonomy" id="392033"/>
    <lineage>
        <taxon>Eukaryota</taxon>
        <taxon>Metazoa</taxon>
        <taxon>Spiralia</taxon>
        <taxon>Gnathifera</taxon>
        <taxon>Rotifera</taxon>
        <taxon>Eurotatoria</taxon>
        <taxon>Bdelloidea</taxon>
        <taxon>Philodinida</taxon>
        <taxon>Philodinidae</taxon>
        <taxon>Rotaria</taxon>
    </lineage>
</organism>
<name>A0A814T2N1_9BILA</name>
<dbReference type="Proteomes" id="UP000663889">
    <property type="component" value="Unassembled WGS sequence"/>
</dbReference>
<dbReference type="PANTHER" id="PTHR34274">
    <property type="entry name" value="TRANSMEMBRANE PROTEIN"/>
    <property type="match status" value="1"/>
</dbReference>
<evidence type="ECO:0000259" key="2">
    <source>
        <dbReference type="Pfam" id="PF25266"/>
    </source>
</evidence>
<comment type="caution">
    <text evidence="3">The sequence shown here is derived from an EMBL/GenBank/DDBJ whole genome shotgun (WGS) entry which is preliminary data.</text>
</comment>
<feature type="transmembrane region" description="Helical" evidence="1">
    <location>
        <begin position="43"/>
        <end position="64"/>
    </location>
</feature>